<organism evidence="7 8">
    <name type="scientific">Rhodopseudomonas julia</name>
    <dbReference type="NCBI Taxonomy" id="200617"/>
    <lineage>
        <taxon>Bacteria</taxon>
        <taxon>Pseudomonadati</taxon>
        <taxon>Pseudomonadota</taxon>
        <taxon>Alphaproteobacteria</taxon>
        <taxon>Hyphomicrobiales</taxon>
        <taxon>Nitrobacteraceae</taxon>
        <taxon>Rhodopseudomonas</taxon>
    </lineage>
</organism>
<evidence type="ECO:0000256" key="1">
    <source>
        <dbReference type="ARBA" id="ARBA00003502"/>
    </source>
</evidence>
<sequence length="284" mass="30863">MADWENLRHFGALSATGSLSAAARLLRVEHATVARRVAALEAELQLKLVDRRGRRLTLTEDGERIAALVQRMETEATAIGRAVDGARSELAGTVTISAPPALAAAMLTAPLVGLQKRHPDLTIRILGETRSASLERREADIAVRLSRPQDGDLIIVKLAEMPFRLYASPTYLAETEEGDWRFISYDEPMNRSAQHVALQRIAGVRPISFLGSTSEIQQAAARAGAGIAILPEFVAAGDQELVAVGIGETLPVRELWLAIHSDLKNSAPIRAVSRCLRETFERHG</sequence>
<evidence type="ECO:0000256" key="5">
    <source>
        <dbReference type="ARBA" id="ARBA00023163"/>
    </source>
</evidence>
<reference evidence="7 8" key="1">
    <citation type="submission" date="2023-07" db="EMBL/GenBank/DDBJ databases">
        <title>Genomic Encyclopedia of Type Strains, Phase IV (KMG-IV): sequencing the most valuable type-strain genomes for metagenomic binning, comparative biology and taxonomic classification.</title>
        <authorList>
            <person name="Goeker M."/>
        </authorList>
    </citation>
    <scope>NUCLEOTIDE SEQUENCE [LARGE SCALE GENOMIC DNA]</scope>
    <source>
        <strain evidence="7 8">DSM 11549</strain>
    </source>
</reference>
<evidence type="ECO:0000256" key="4">
    <source>
        <dbReference type="ARBA" id="ARBA00023125"/>
    </source>
</evidence>
<keyword evidence="8" id="KW-1185">Reference proteome</keyword>
<dbReference type="InterPro" id="IPR036390">
    <property type="entry name" value="WH_DNA-bd_sf"/>
</dbReference>
<name>A0ABU0C4L6_9BRAD</name>
<dbReference type="Gene3D" id="3.40.190.290">
    <property type="match status" value="1"/>
</dbReference>
<dbReference type="PANTHER" id="PTHR30537:SF3">
    <property type="entry name" value="TRANSCRIPTIONAL REGULATORY PROTEIN"/>
    <property type="match status" value="1"/>
</dbReference>
<dbReference type="SUPFAM" id="SSF46785">
    <property type="entry name" value="Winged helix' DNA-binding domain"/>
    <property type="match status" value="1"/>
</dbReference>
<dbReference type="RefSeq" id="WP_307153646.1">
    <property type="nucleotide sequence ID" value="NZ_JAUSUK010000001.1"/>
</dbReference>
<evidence type="ECO:0000313" key="8">
    <source>
        <dbReference type="Proteomes" id="UP001230253"/>
    </source>
</evidence>
<comment type="function">
    <text evidence="1">NodD regulates the expression of the nodABCFE genes which encode other nodulation proteins. NodD is also a negative regulator of its own expression. Binds flavonoids as inducers.</text>
</comment>
<gene>
    <name evidence="7" type="ORF">J2R99_001307</name>
</gene>
<dbReference type="SUPFAM" id="SSF53850">
    <property type="entry name" value="Periplasmic binding protein-like II"/>
    <property type="match status" value="1"/>
</dbReference>
<dbReference type="InterPro" id="IPR058163">
    <property type="entry name" value="LysR-type_TF_proteobact-type"/>
</dbReference>
<dbReference type="Pfam" id="PF00126">
    <property type="entry name" value="HTH_1"/>
    <property type="match status" value="1"/>
</dbReference>
<evidence type="ECO:0000259" key="6">
    <source>
        <dbReference type="PROSITE" id="PS50931"/>
    </source>
</evidence>
<proteinExistence type="inferred from homology"/>
<dbReference type="InterPro" id="IPR000847">
    <property type="entry name" value="LysR_HTH_N"/>
</dbReference>
<keyword evidence="5" id="KW-0804">Transcription</keyword>
<comment type="caution">
    <text evidence="7">The sequence shown here is derived from an EMBL/GenBank/DDBJ whole genome shotgun (WGS) entry which is preliminary data.</text>
</comment>
<dbReference type="Proteomes" id="UP001230253">
    <property type="component" value="Unassembled WGS sequence"/>
</dbReference>
<protein>
    <submittedName>
        <fullName evidence="7">DNA-binding transcriptional LysR family regulator</fullName>
    </submittedName>
</protein>
<accession>A0ABU0C4L6</accession>
<evidence type="ECO:0000256" key="2">
    <source>
        <dbReference type="ARBA" id="ARBA00009437"/>
    </source>
</evidence>
<evidence type="ECO:0000256" key="3">
    <source>
        <dbReference type="ARBA" id="ARBA00023015"/>
    </source>
</evidence>
<keyword evidence="4 7" id="KW-0238">DNA-binding</keyword>
<dbReference type="GO" id="GO:0003677">
    <property type="term" value="F:DNA binding"/>
    <property type="evidence" value="ECO:0007669"/>
    <property type="project" value="UniProtKB-KW"/>
</dbReference>
<evidence type="ECO:0000313" key="7">
    <source>
        <dbReference type="EMBL" id="MDQ0325458.1"/>
    </source>
</evidence>
<dbReference type="PANTHER" id="PTHR30537">
    <property type="entry name" value="HTH-TYPE TRANSCRIPTIONAL REGULATOR"/>
    <property type="match status" value="1"/>
</dbReference>
<dbReference type="Pfam" id="PF03466">
    <property type="entry name" value="LysR_substrate"/>
    <property type="match status" value="1"/>
</dbReference>
<dbReference type="InterPro" id="IPR005119">
    <property type="entry name" value="LysR_subst-bd"/>
</dbReference>
<comment type="similarity">
    <text evidence="2">Belongs to the LysR transcriptional regulatory family.</text>
</comment>
<keyword evidence="3" id="KW-0805">Transcription regulation</keyword>
<dbReference type="EMBL" id="JAUSUK010000001">
    <property type="protein sequence ID" value="MDQ0325458.1"/>
    <property type="molecule type" value="Genomic_DNA"/>
</dbReference>
<dbReference type="InterPro" id="IPR036388">
    <property type="entry name" value="WH-like_DNA-bd_sf"/>
</dbReference>
<feature type="domain" description="HTH lysR-type" evidence="6">
    <location>
        <begin position="1"/>
        <end position="59"/>
    </location>
</feature>
<dbReference type="Gene3D" id="1.10.10.10">
    <property type="entry name" value="Winged helix-like DNA-binding domain superfamily/Winged helix DNA-binding domain"/>
    <property type="match status" value="1"/>
</dbReference>
<dbReference type="PROSITE" id="PS50931">
    <property type="entry name" value="HTH_LYSR"/>
    <property type="match status" value="1"/>
</dbReference>